<feature type="domain" description="Alpha-L-rhamnosidase six-hairpin glycosidase" evidence="6">
    <location>
        <begin position="445"/>
        <end position="775"/>
    </location>
</feature>
<keyword evidence="3" id="KW-0378">Hydrolase</keyword>
<dbReference type="SUPFAM" id="SSF48208">
    <property type="entry name" value="Six-hairpin glycosidases"/>
    <property type="match status" value="1"/>
</dbReference>
<feature type="domain" description="Alpha-L-rhamnosidase concanavalin-like" evidence="4">
    <location>
        <begin position="336"/>
        <end position="439"/>
    </location>
</feature>
<sequence length="903" mass="101131">MEKIIRLRCEYNHNPIGVQTSQPRFSWELNTSKRGQRQAAYQIIVSASENNAIAGTGDLWDSGKVASAETFHIAYAGKPLVSGQRCYWTVRCWDQDGELYEAEEAAFFEMGILNPKEWTAQWIGADESIAAPLFRKTFHIEKAVKQATVFVSGLGYYELYMNGDQLGDHVLVPNWTDYDDRQIEGLLYPFDDQTSKRVNYLQYAVTDYTQQGENAIGVMLGNGFYNQTERTVEGTMSYGAPKLILQLVVTYEDGTVQCIQSDDSWKCSSGPIVFNNVFYGEIYDARLEQPGWAGIGFDDSSWANARLVRAPRGQLTAQISPPDKKISTIVPISRTEVQPQVYVFDFGQNFSGWVRIRMQQGNAGQQVTLKFAENCNSDGTLDTLSCGGDDQIQADTYIMKGQGLEQYEPRFVWHGFRYVEVTGYPGVPDLKDLEGIVVHASVEPIGEFTCSEPLLNQVQHAYRWSQLSNMHGGVPSDCPHRERLGYTGDGHLTAEAAGYNFDMAAFYTKWIGDISDSQNKQTGFVPHTAPFNGGGGGVAWGSAYVIMPWMMYRTYGDQRLLAEHYEGMKSWIAYLGTRNRGGYLVEFEEEGSWFLGDWCIPGQNELPPLLVSTFYYAYTVNIMSKIAAVLGHEEDREQYAELFGHICAAFNEAFFNPNTVCYSIGRQSSDLFPFILGCVPEGYEDKVWQRVLRHYREELNGHLDTGIFGTSFLFDLLSERGETDLALGMVLTKEYPGYGYMIENGATTLWESWDGHDSHNHPMFGSVSAWFYKHLAGIAPHPDTVAFGQAVFKPFGAKGLSHASASVHTISGQYAIRWSTESSGSWECEIQIPSNCSAEVHFPLKRRDALISSIFEQGCNQTIWSSSDSDHTADSLQVRTDSNDVVVTLGSGRYEFQVTVNPS</sequence>
<organism evidence="8 9">
    <name type="scientific">Paenibacillus catalpae</name>
    <dbReference type="NCBI Taxonomy" id="1045775"/>
    <lineage>
        <taxon>Bacteria</taxon>
        <taxon>Bacillati</taxon>
        <taxon>Bacillota</taxon>
        <taxon>Bacilli</taxon>
        <taxon>Bacillales</taxon>
        <taxon>Paenibacillaceae</taxon>
        <taxon>Paenibacillus</taxon>
    </lineage>
</organism>
<dbReference type="Pfam" id="PF05592">
    <property type="entry name" value="Bac_rhamnosid"/>
    <property type="match status" value="1"/>
</dbReference>
<dbReference type="InterPro" id="IPR016007">
    <property type="entry name" value="Alpha_rhamnosid"/>
</dbReference>
<dbReference type="InterPro" id="IPR008902">
    <property type="entry name" value="Rhamnosid_concanavalin"/>
</dbReference>
<comment type="catalytic activity">
    <reaction evidence="1">
        <text>Hydrolysis of terminal non-reducing alpha-L-rhamnose residues in alpha-L-rhamnosides.</text>
        <dbReference type="EC" id="3.2.1.40"/>
    </reaction>
</comment>
<reference evidence="9" key="1">
    <citation type="submission" date="2016-10" db="EMBL/GenBank/DDBJ databases">
        <authorList>
            <person name="Varghese N."/>
            <person name="Submissions S."/>
        </authorList>
    </citation>
    <scope>NUCLEOTIDE SEQUENCE [LARGE SCALE GENOMIC DNA]</scope>
    <source>
        <strain evidence="9">CGMCC 1.10784</strain>
    </source>
</reference>
<dbReference type="Pfam" id="PF08531">
    <property type="entry name" value="Bac_rhamnosid_N"/>
    <property type="match status" value="1"/>
</dbReference>
<dbReference type="RefSeq" id="WP_091188543.1">
    <property type="nucleotide sequence ID" value="NZ_FOMT01000004.1"/>
</dbReference>
<evidence type="ECO:0000313" key="8">
    <source>
        <dbReference type="EMBL" id="SFE86682.1"/>
    </source>
</evidence>
<evidence type="ECO:0000313" key="9">
    <source>
        <dbReference type="Proteomes" id="UP000198855"/>
    </source>
</evidence>
<evidence type="ECO:0000256" key="3">
    <source>
        <dbReference type="ARBA" id="ARBA00022801"/>
    </source>
</evidence>
<evidence type="ECO:0000256" key="1">
    <source>
        <dbReference type="ARBA" id="ARBA00001445"/>
    </source>
</evidence>
<accession>A0A1I2E182</accession>
<dbReference type="InterPro" id="IPR012341">
    <property type="entry name" value="6hp_glycosidase-like_sf"/>
</dbReference>
<dbReference type="PANTHER" id="PTHR33307:SF6">
    <property type="entry name" value="ALPHA-RHAMNOSIDASE (EUROFUNG)-RELATED"/>
    <property type="match status" value="1"/>
</dbReference>
<evidence type="ECO:0000259" key="6">
    <source>
        <dbReference type="Pfam" id="PF17389"/>
    </source>
</evidence>
<dbReference type="Pfam" id="PF17390">
    <property type="entry name" value="Bac_rhamnosid_C"/>
    <property type="match status" value="1"/>
</dbReference>
<protein>
    <recommendedName>
        <fullName evidence="2">alpha-L-rhamnosidase</fullName>
        <ecNumber evidence="2">3.2.1.40</ecNumber>
    </recommendedName>
</protein>
<dbReference type="InterPro" id="IPR035398">
    <property type="entry name" value="Bac_rhamnosid_C"/>
</dbReference>
<dbReference type="Pfam" id="PF17389">
    <property type="entry name" value="Bac_rhamnosid6H"/>
    <property type="match status" value="1"/>
</dbReference>
<evidence type="ECO:0000259" key="7">
    <source>
        <dbReference type="Pfam" id="PF17390"/>
    </source>
</evidence>
<dbReference type="EMBL" id="FOMT01000004">
    <property type="protein sequence ID" value="SFE86682.1"/>
    <property type="molecule type" value="Genomic_DNA"/>
</dbReference>
<feature type="domain" description="Bacterial alpha-L-rhamnosidase N-terminal" evidence="5">
    <location>
        <begin position="142"/>
        <end position="324"/>
    </location>
</feature>
<dbReference type="InterPro" id="IPR008928">
    <property type="entry name" value="6-hairpin_glycosidase_sf"/>
</dbReference>
<dbReference type="PIRSF" id="PIRSF010631">
    <property type="entry name" value="A-rhamnsds"/>
    <property type="match status" value="1"/>
</dbReference>
<dbReference type="OrthoDB" id="9761045at2"/>
<evidence type="ECO:0000259" key="4">
    <source>
        <dbReference type="Pfam" id="PF05592"/>
    </source>
</evidence>
<name>A0A1I2E182_9BACL</name>
<evidence type="ECO:0000259" key="5">
    <source>
        <dbReference type="Pfam" id="PF08531"/>
    </source>
</evidence>
<dbReference type="Proteomes" id="UP000198855">
    <property type="component" value="Unassembled WGS sequence"/>
</dbReference>
<dbReference type="InterPro" id="IPR013783">
    <property type="entry name" value="Ig-like_fold"/>
</dbReference>
<dbReference type="InterPro" id="IPR013737">
    <property type="entry name" value="Bac_rhamnosid_N"/>
</dbReference>
<dbReference type="InterPro" id="IPR035396">
    <property type="entry name" value="Bac_rhamnosid6H"/>
</dbReference>
<dbReference type="Gene3D" id="1.50.10.10">
    <property type="match status" value="1"/>
</dbReference>
<dbReference type="GO" id="GO:0005975">
    <property type="term" value="P:carbohydrate metabolic process"/>
    <property type="evidence" value="ECO:0007669"/>
    <property type="project" value="InterPro"/>
</dbReference>
<dbReference type="Pfam" id="PF25788">
    <property type="entry name" value="Ig_Rha78A_N"/>
    <property type="match status" value="1"/>
</dbReference>
<proteinExistence type="predicted"/>
<evidence type="ECO:0000256" key="2">
    <source>
        <dbReference type="ARBA" id="ARBA00012652"/>
    </source>
</evidence>
<dbReference type="AlphaFoldDB" id="A0A1I2E182"/>
<dbReference type="STRING" id="1045775.SAMN05216378_4388"/>
<dbReference type="EC" id="3.2.1.40" evidence="2"/>
<feature type="domain" description="Alpha-L-rhamnosidase C-terminal" evidence="7">
    <location>
        <begin position="777"/>
        <end position="848"/>
    </location>
</feature>
<dbReference type="Gene3D" id="2.60.120.260">
    <property type="entry name" value="Galactose-binding domain-like"/>
    <property type="match status" value="2"/>
</dbReference>
<dbReference type="Gene3D" id="2.60.420.10">
    <property type="entry name" value="Maltose phosphorylase, domain 3"/>
    <property type="match status" value="1"/>
</dbReference>
<gene>
    <name evidence="8" type="ORF">SAMN05216378_4388</name>
</gene>
<keyword evidence="9" id="KW-1185">Reference proteome</keyword>
<dbReference type="PANTHER" id="PTHR33307">
    <property type="entry name" value="ALPHA-RHAMNOSIDASE (EUROFUNG)"/>
    <property type="match status" value="1"/>
</dbReference>
<dbReference type="Gene3D" id="2.60.40.10">
    <property type="entry name" value="Immunoglobulins"/>
    <property type="match status" value="1"/>
</dbReference>
<dbReference type="GO" id="GO:0030596">
    <property type="term" value="F:alpha-L-rhamnosidase activity"/>
    <property type="evidence" value="ECO:0007669"/>
    <property type="project" value="UniProtKB-EC"/>
</dbReference>